<feature type="non-terminal residue" evidence="24">
    <location>
        <position position="1"/>
    </location>
</feature>
<dbReference type="GO" id="GO:0000149">
    <property type="term" value="F:SNARE binding"/>
    <property type="evidence" value="ECO:0007669"/>
    <property type="project" value="TreeGrafter"/>
</dbReference>
<dbReference type="AlphaFoldDB" id="A0A7K7ZBC6"/>
<dbReference type="InterPro" id="IPR011417">
    <property type="entry name" value="ANTH_dom"/>
</dbReference>
<feature type="region of interest" description="Disordered" evidence="22">
    <location>
        <begin position="558"/>
        <end position="579"/>
    </location>
</feature>
<dbReference type="GO" id="GO:0032050">
    <property type="term" value="F:clathrin heavy chain binding"/>
    <property type="evidence" value="ECO:0007669"/>
    <property type="project" value="TreeGrafter"/>
</dbReference>
<comment type="subcellular location">
    <subcellularLocation>
        <location evidence="3">Cell membrane</location>
    </subcellularLocation>
    <subcellularLocation>
        <location evidence="2">Cytoplasmic vesicle</location>
        <location evidence="2">Clathrin-coated vesicle</location>
    </subcellularLocation>
    <subcellularLocation>
        <location evidence="4">Golgi apparatus</location>
    </subcellularLocation>
    <subcellularLocation>
        <location evidence="5">Membrane</location>
        <location evidence="5">Clathrin-coated pit</location>
    </subcellularLocation>
    <subcellularLocation>
        <location evidence="1">Nucleus</location>
    </subcellularLocation>
</comment>
<dbReference type="CDD" id="cd16985">
    <property type="entry name" value="ANTH_N_AP180"/>
    <property type="match status" value="1"/>
</dbReference>
<reference evidence="24 25" key="1">
    <citation type="submission" date="2019-09" db="EMBL/GenBank/DDBJ databases">
        <title>Bird 10,000 Genomes (B10K) Project - Family phase.</title>
        <authorList>
            <person name="Zhang G."/>
        </authorList>
    </citation>
    <scope>NUCLEOTIDE SEQUENCE [LARGE SCALE GENOMIC DNA]</scope>
    <source>
        <strain evidence="24">B10K-DU-029-37</strain>
        <tissue evidence="24">Liver</tissue>
    </source>
</reference>
<evidence type="ECO:0000256" key="8">
    <source>
        <dbReference type="ARBA" id="ARBA00022499"/>
    </source>
</evidence>
<keyword evidence="17" id="KW-0968">Cytoplasmic vesicle</keyword>
<evidence type="ECO:0000256" key="18">
    <source>
        <dbReference type="ARBA" id="ARBA00055144"/>
    </source>
</evidence>
<evidence type="ECO:0000259" key="23">
    <source>
        <dbReference type="PROSITE" id="PS50942"/>
    </source>
</evidence>
<dbReference type="GO" id="GO:0005546">
    <property type="term" value="F:phosphatidylinositol-4,5-bisphosphate binding"/>
    <property type="evidence" value="ECO:0007669"/>
    <property type="project" value="TreeGrafter"/>
</dbReference>
<accession>A0A7K7ZBC6</accession>
<dbReference type="GO" id="GO:0072583">
    <property type="term" value="P:clathrin-dependent endocytosis"/>
    <property type="evidence" value="ECO:0007669"/>
    <property type="project" value="InterPro"/>
</dbReference>
<dbReference type="GO" id="GO:0098894">
    <property type="term" value="C:extrinsic component of presynaptic endocytic zone membrane"/>
    <property type="evidence" value="ECO:0007669"/>
    <property type="project" value="TreeGrafter"/>
</dbReference>
<dbReference type="PROSITE" id="PS50942">
    <property type="entry name" value="ENTH"/>
    <property type="match status" value="1"/>
</dbReference>
<dbReference type="GO" id="GO:0008021">
    <property type="term" value="C:synaptic vesicle"/>
    <property type="evidence" value="ECO:0007669"/>
    <property type="project" value="TreeGrafter"/>
</dbReference>
<comment type="function">
    <text evidence="18">Cytoplasmic adapter protein that plays a critical role in clathrin-mediated endocytosis which is important in processes such as internalization of cell receptors, synaptic transmission or removal of apoptotic cells. Recruits AP-2 and attaches clathrin triskelions to the cytoplasmic side of plasma membrane leading to clathrin-coated vesicles (CCVs) assembly. Furthermore, regulates clathrin-coated vesicle size and maturation by directly sensing and driving membrane curvature. In addition to binding to clathrin, mediates the endocytosis of small R-SNARES (Soluble NSF Attachment Protein REceptors) between plasma membranes and endosomes including VAMP2, VAMP3, VAMP4, VAMP7 or VAMP8. In turn, PICALM-dependent SNARE endocytosis is required for the formation and maturation of autophagic precursors. Modulates thereby autophagy and the turnover of autophagy substrates such as MAPT/TAU or amyloid precursor protein cleaved C-terminal fragment (APP-CTF).</text>
</comment>
<dbReference type="GO" id="GO:0048268">
    <property type="term" value="P:clathrin coat assembly"/>
    <property type="evidence" value="ECO:0007669"/>
    <property type="project" value="InterPro"/>
</dbReference>
<dbReference type="InterPro" id="IPR008942">
    <property type="entry name" value="ENTH_VHS"/>
</dbReference>
<evidence type="ECO:0000256" key="17">
    <source>
        <dbReference type="ARBA" id="ARBA00023329"/>
    </source>
</evidence>
<evidence type="ECO:0000256" key="7">
    <source>
        <dbReference type="ARBA" id="ARBA00022475"/>
    </source>
</evidence>
<comment type="similarity">
    <text evidence="6">Belongs to the PICALM/SNAP91 family.</text>
</comment>
<keyword evidence="9" id="KW-0597">Phosphoprotein</keyword>
<evidence type="ECO:0000256" key="13">
    <source>
        <dbReference type="ARBA" id="ARBA00023034"/>
    </source>
</evidence>
<keyword evidence="25" id="KW-1185">Reference proteome</keyword>
<dbReference type="SMART" id="SM00273">
    <property type="entry name" value="ENTH"/>
    <property type="match status" value="1"/>
</dbReference>
<keyword evidence="11" id="KW-0832">Ubl conjugation</keyword>
<dbReference type="Gene3D" id="1.25.40.90">
    <property type="match status" value="1"/>
</dbReference>
<dbReference type="GO" id="GO:0005634">
    <property type="term" value="C:nucleus"/>
    <property type="evidence" value="ECO:0007669"/>
    <property type="project" value="UniProtKB-SubCell"/>
</dbReference>
<dbReference type="FunFam" id="1.25.40.90:FF:000001">
    <property type="entry name" value="phosphatidylinositol-binding clathrin assembly protein-like isoform X1"/>
    <property type="match status" value="1"/>
</dbReference>
<comment type="caution">
    <text evidence="24">The sequence shown here is derived from an EMBL/GenBank/DDBJ whole genome shotgun (WGS) entry which is preliminary data.</text>
</comment>
<dbReference type="Proteomes" id="UP000538725">
    <property type="component" value="Unassembled WGS sequence"/>
</dbReference>
<keyword evidence="14" id="KW-0472">Membrane</keyword>
<feature type="domain" description="ENTH" evidence="23">
    <location>
        <begin position="14"/>
        <end position="145"/>
    </location>
</feature>
<evidence type="ECO:0000256" key="19">
    <source>
        <dbReference type="ARBA" id="ARBA00061829"/>
    </source>
</evidence>
<evidence type="ECO:0000256" key="11">
    <source>
        <dbReference type="ARBA" id="ARBA00022843"/>
    </source>
</evidence>
<keyword evidence="13" id="KW-0333">Golgi apparatus</keyword>
<feature type="coiled-coil region" evidence="21">
    <location>
        <begin position="321"/>
        <end position="348"/>
    </location>
</feature>
<keyword evidence="7" id="KW-1003">Cell membrane</keyword>
<gene>
    <name evidence="24" type="primary">Picalm_0</name>
    <name evidence="24" type="ORF">MELVER_R08700</name>
</gene>
<evidence type="ECO:0000256" key="2">
    <source>
        <dbReference type="ARBA" id="ARBA00004132"/>
    </source>
</evidence>
<evidence type="ECO:0000256" key="14">
    <source>
        <dbReference type="ARBA" id="ARBA00023136"/>
    </source>
</evidence>
<dbReference type="GO" id="GO:0016185">
    <property type="term" value="P:synaptic vesicle budding from presynaptic endocytic zone membrane"/>
    <property type="evidence" value="ECO:0007669"/>
    <property type="project" value="TreeGrafter"/>
</dbReference>
<dbReference type="InterPro" id="IPR045192">
    <property type="entry name" value="AP180-like"/>
</dbReference>
<name>A0A7K7ZBC6_9PASE</name>
<evidence type="ECO:0000256" key="3">
    <source>
        <dbReference type="ARBA" id="ARBA00004236"/>
    </source>
</evidence>
<dbReference type="Pfam" id="PF07651">
    <property type="entry name" value="ANTH"/>
    <property type="match status" value="1"/>
</dbReference>
<dbReference type="GO" id="GO:0005545">
    <property type="term" value="F:1-phosphatidylinositol binding"/>
    <property type="evidence" value="ECO:0007669"/>
    <property type="project" value="InterPro"/>
</dbReference>
<dbReference type="InterPro" id="IPR014712">
    <property type="entry name" value="ANTH_dom_sf"/>
</dbReference>
<evidence type="ECO:0000256" key="9">
    <source>
        <dbReference type="ARBA" id="ARBA00022553"/>
    </source>
</evidence>
<dbReference type="SUPFAM" id="SSF48464">
    <property type="entry name" value="ENTH/VHS domain"/>
    <property type="match status" value="1"/>
</dbReference>
<evidence type="ECO:0000256" key="21">
    <source>
        <dbReference type="SAM" id="Coils"/>
    </source>
</evidence>
<evidence type="ECO:0000256" key="16">
    <source>
        <dbReference type="ARBA" id="ARBA00023242"/>
    </source>
</evidence>
<dbReference type="InterPro" id="IPR013809">
    <property type="entry name" value="ENTH"/>
</dbReference>
<keyword evidence="8" id="KW-1017">Isopeptide bond</keyword>
<evidence type="ECO:0000313" key="24">
    <source>
        <dbReference type="EMBL" id="NXA87710.1"/>
    </source>
</evidence>
<feature type="non-terminal residue" evidence="24">
    <location>
        <position position="656"/>
    </location>
</feature>
<evidence type="ECO:0000256" key="10">
    <source>
        <dbReference type="ARBA" id="ARBA00022583"/>
    </source>
</evidence>
<keyword evidence="21" id="KW-0175">Coiled coil</keyword>
<keyword evidence="12" id="KW-0007">Acetylation</keyword>
<keyword evidence="10" id="KW-0254">Endocytosis</keyword>
<sequence length="656" mass="71210">MSGQSLTDRITAAQHSVTGSAVAKAVCKATTHEVMGPKKKHLDYLIQCTNEMNVNIPQLADSLFERTTNSSWVVVFKSLITTHHLMVYGNERFIQYLASRNTLFNLSNFLDKSGLQGYDMSTFIRRYSRYLNEKAVSYRQVAFDFTKVKRGADGVMRTMSTEKLLKTVPIIQNQMDALLDFNVNSNELTNGVINAAFMLLFKDAIRLFAAYNEGIINLLEKYFDMKKNQCKEGLDIYKKFLTRMTRISEFLKVAEQVGIDRGDIPDLSQAPSSLLDALEQHLASLEGKKIKDSTAASRATTLSNAVSSLASTGLSLTKVDEREKQAALEEEQARLKALKEQRLKELAKKPHTSLTTAASPVSTAAGSIMTTPAIDIFSTPSSSNSTSKLPNDLLDLQPTFHPSVHPISAAPQVGSTWGDPFSATVDNVDDAIPNLNPFLTKTNDAAHLSVSSDVSTFTSRTPTHEMFVGFTPSPVAQPQPSAGLNVDFESVFGNKSSNVVPDPGGFDELGGLLKPTVASQNQSLPVAKVPPNKLVSDDLDSSLANLVGNLGIGNGTTKNDVNWTQPGEKKLTGGSNWQPKIAPTTAWNAPTLNGMHFPQYAPPVMAYPATTPTGMMGYVMPSQMGGIPVMTQPTLIYSQPVMRPPNPFGPVPGAQV</sequence>
<evidence type="ECO:0000256" key="1">
    <source>
        <dbReference type="ARBA" id="ARBA00004123"/>
    </source>
</evidence>
<dbReference type="GO" id="GO:0005794">
    <property type="term" value="C:Golgi apparatus"/>
    <property type="evidence" value="ECO:0007669"/>
    <property type="project" value="UniProtKB-SubCell"/>
</dbReference>
<dbReference type="GO" id="GO:0030136">
    <property type="term" value="C:clathrin-coated vesicle"/>
    <property type="evidence" value="ECO:0007669"/>
    <property type="project" value="UniProtKB-SubCell"/>
</dbReference>
<keyword evidence="16" id="KW-0539">Nucleus</keyword>
<evidence type="ECO:0000256" key="5">
    <source>
        <dbReference type="ARBA" id="ARBA00004600"/>
    </source>
</evidence>
<dbReference type="PANTHER" id="PTHR22951">
    <property type="entry name" value="CLATHRIN ASSEMBLY PROTEIN"/>
    <property type="match status" value="1"/>
</dbReference>
<dbReference type="FunFam" id="1.20.58.150:FF:000001">
    <property type="entry name" value="phosphatidylinositol-binding clathrin assembly protein-like isoform X1"/>
    <property type="match status" value="1"/>
</dbReference>
<evidence type="ECO:0000256" key="15">
    <source>
        <dbReference type="ARBA" id="ARBA00023176"/>
    </source>
</evidence>
<keyword evidence="15" id="KW-0168">Coated pit</keyword>
<dbReference type="PANTHER" id="PTHR22951:SF16">
    <property type="entry name" value="PHOSPHATIDYLINOSITOL-BINDING CLATHRIN ASSEMBLY PROTEIN"/>
    <property type="match status" value="1"/>
</dbReference>
<dbReference type="SUPFAM" id="SSF89009">
    <property type="entry name" value="GAT-like domain"/>
    <property type="match status" value="1"/>
</dbReference>
<organism evidence="24 25">
    <name type="scientific">Melanocharis versteri</name>
    <name type="common">Fan-tailed berrypecker</name>
    <dbReference type="NCBI Taxonomy" id="254552"/>
    <lineage>
        <taxon>Eukaryota</taxon>
        <taxon>Metazoa</taxon>
        <taxon>Chordata</taxon>
        <taxon>Craniata</taxon>
        <taxon>Vertebrata</taxon>
        <taxon>Euteleostomi</taxon>
        <taxon>Archelosauria</taxon>
        <taxon>Archosauria</taxon>
        <taxon>Dinosauria</taxon>
        <taxon>Saurischia</taxon>
        <taxon>Theropoda</taxon>
        <taxon>Coelurosauria</taxon>
        <taxon>Aves</taxon>
        <taxon>Neognathae</taxon>
        <taxon>Neoaves</taxon>
        <taxon>Telluraves</taxon>
        <taxon>Australaves</taxon>
        <taxon>Passeriformes</taxon>
        <taxon>Passeroidea</taxon>
        <taxon>Melanocharitidae</taxon>
        <taxon>Melanocharis</taxon>
    </lineage>
</organism>
<protein>
    <recommendedName>
        <fullName evidence="20">Phosphatidylinositol-binding clathrin assembly protein</fullName>
    </recommendedName>
</protein>
<dbReference type="EMBL" id="VZTG01002008">
    <property type="protein sequence ID" value="NXA87710.1"/>
    <property type="molecule type" value="Genomic_DNA"/>
</dbReference>
<proteinExistence type="inferred from homology"/>
<evidence type="ECO:0000256" key="22">
    <source>
        <dbReference type="SAM" id="MobiDB-lite"/>
    </source>
</evidence>
<evidence type="ECO:0000256" key="12">
    <source>
        <dbReference type="ARBA" id="ARBA00022990"/>
    </source>
</evidence>
<evidence type="ECO:0000256" key="4">
    <source>
        <dbReference type="ARBA" id="ARBA00004555"/>
    </source>
</evidence>
<dbReference type="GO" id="GO:0005905">
    <property type="term" value="C:clathrin-coated pit"/>
    <property type="evidence" value="ECO:0007669"/>
    <property type="project" value="UniProtKB-SubCell"/>
</dbReference>
<evidence type="ECO:0000256" key="20">
    <source>
        <dbReference type="ARBA" id="ARBA00068054"/>
    </source>
</evidence>
<comment type="subunit">
    <text evidence="19">Binds to clathrin; involves primarily the C-terminal sequences, but the full-length protein is required for full binding capacity. Binds phosphatidylinositol 4,5- bisphosphate. Interacts with PIMREG; this interaction may change the subcellular location into the nucleus. Interacts with AP2A1 (via its alpha-appendage domain). Interacts (via N-terminus) with VAMP2; VAMP3; VAMP7 and VAMP8 (Via N-terminus). Interacts with LC3/MAP1LC3A.</text>
</comment>
<evidence type="ECO:0000256" key="6">
    <source>
        <dbReference type="ARBA" id="ARBA00008011"/>
    </source>
</evidence>
<evidence type="ECO:0000313" key="25">
    <source>
        <dbReference type="Proteomes" id="UP000538725"/>
    </source>
</evidence>
<dbReference type="Gene3D" id="1.20.58.150">
    <property type="entry name" value="ANTH domain"/>
    <property type="match status" value="1"/>
</dbReference>